<protein>
    <submittedName>
        <fullName evidence="1">Uncharacterized protein</fullName>
    </submittedName>
</protein>
<organism evidence="1 2">
    <name type="scientific">Sporomusa ovata</name>
    <dbReference type="NCBI Taxonomy" id="2378"/>
    <lineage>
        <taxon>Bacteria</taxon>
        <taxon>Bacillati</taxon>
        <taxon>Bacillota</taxon>
        <taxon>Negativicutes</taxon>
        <taxon>Selenomonadales</taxon>
        <taxon>Sporomusaceae</taxon>
        <taxon>Sporomusa</taxon>
    </lineage>
</organism>
<proteinExistence type="predicted"/>
<accession>A0A0U1L6I2</accession>
<evidence type="ECO:0000313" key="1">
    <source>
        <dbReference type="EMBL" id="CQR74743.1"/>
    </source>
</evidence>
<dbReference type="EMBL" id="CTRP01000015">
    <property type="protein sequence ID" value="CQR74743.1"/>
    <property type="molecule type" value="Genomic_DNA"/>
</dbReference>
<evidence type="ECO:0000313" key="2">
    <source>
        <dbReference type="Proteomes" id="UP000049855"/>
    </source>
</evidence>
<gene>
    <name evidence="1" type="ORF">SpAn4DRAFT_4100</name>
</gene>
<dbReference type="Proteomes" id="UP000049855">
    <property type="component" value="Unassembled WGS sequence"/>
</dbReference>
<keyword evidence="2" id="KW-1185">Reference proteome</keyword>
<dbReference type="RefSeq" id="WP_258955153.1">
    <property type="nucleotide sequence ID" value="NZ_CTRP01000015.1"/>
</dbReference>
<reference evidence="2" key="1">
    <citation type="submission" date="2015-03" db="EMBL/GenBank/DDBJ databases">
        <authorList>
            <person name="Nijsse Bart"/>
        </authorList>
    </citation>
    <scope>NUCLEOTIDE SEQUENCE [LARGE SCALE GENOMIC DNA]</scope>
</reference>
<sequence>MVVKVLLAVLGGGIGAVKDIQFHCGQLQNWVRHFRMVVSLF</sequence>
<dbReference type="AlphaFoldDB" id="A0A0U1L6I2"/>
<name>A0A0U1L6I2_9FIRM</name>